<feature type="transmembrane region" description="Helical" evidence="1">
    <location>
        <begin position="106"/>
        <end position="129"/>
    </location>
</feature>
<name>A0A1Y1HYC4_KLENI</name>
<accession>A0A1Y1HYC4</accession>
<keyword evidence="3" id="KW-1185">Reference proteome</keyword>
<keyword evidence="1" id="KW-0812">Transmembrane</keyword>
<dbReference type="InterPro" id="IPR052055">
    <property type="entry name" value="Hepadnavirus_pol/RT"/>
</dbReference>
<proteinExistence type="predicted"/>
<keyword evidence="1" id="KW-1133">Transmembrane helix</keyword>
<evidence type="ECO:0000256" key="1">
    <source>
        <dbReference type="SAM" id="Phobius"/>
    </source>
</evidence>
<reference evidence="2 3" key="1">
    <citation type="journal article" date="2014" name="Nat. Commun.">
        <title>Klebsormidium flaccidum genome reveals primary factors for plant terrestrial adaptation.</title>
        <authorList>
            <person name="Hori K."/>
            <person name="Maruyama F."/>
            <person name="Fujisawa T."/>
            <person name="Togashi T."/>
            <person name="Yamamoto N."/>
            <person name="Seo M."/>
            <person name="Sato S."/>
            <person name="Yamada T."/>
            <person name="Mori H."/>
            <person name="Tajima N."/>
            <person name="Moriyama T."/>
            <person name="Ikeuchi M."/>
            <person name="Watanabe M."/>
            <person name="Wada H."/>
            <person name="Kobayashi K."/>
            <person name="Saito M."/>
            <person name="Masuda T."/>
            <person name="Sasaki-Sekimoto Y."/>
            <person name="Mashiguchi K."/>
            <person name="Awai K."/>
            <person name="Shimojima M."/>
            <person name="Masuda S."/>
            <person name="Iwai M."/>
            <person name="Nobusawa T."/>
            <person name="Narise T."/>
            <person name="Kondo S."/>
            <person name="Saito H."/>
            <person name="Sato R."/>
            <person name="Murakawa M."/>
            <person name="Ihara Y."/>
            <person name="Oshima-Yamada Y."/>
            <person name="Ohtaka K."/>
            <person name="Satoh M."/>
            <person name="Sonobe K."/>
            <person name="Ishii M."/>
            <person name="Ohtani R."/>
            <person name="Kanamori-Sato M."/>
            <person name="Honoki R."/>
            <person name="Miyazaki D."/>
            <person name="Mochizuki H."/>
            <person name="Umetsu J."/>
            <person name="Higashi K."/>
            <person name="Shibata D."/>
            <person name="Kamiya Y."/>
            <person name="Sato N."/>
            <person name="Nakamura Y."/>
            <person name="Tabata S."/>
            <person name="Ida S."/>
            <person name="Kurokawa K."/>
            <person name="Ohta H."/>
        </authorList>
    </citation>
    <scope>NUCLEOTIDE SEQUENCE [LARGE SCALE GENOMIC DNA]</scope>
    <source>
        <strain evidence="2 3">NIES-2285</strain>
    </source>
</reference>
<dbReference type="OrthoDB" id="538944at2759"/>
<protein>
    <submittedName>
        <fullName evidence="2">Uncharacterized protein</fullName>
    </submittedName>
</protein>
<dbReference type="Proteomes" id="UP000054558">
    <property type="component" value="Unassembled WGS sequence"/>
</dbReference>
<organism evidence="2 3">
    <name type="scientific">Klebsormidium nitens</name>
    <name type="common">Green alga</name>
    <name type="synonym">Ulothrix nitens</name>
    <dbReference type="NCBI Taxonomy" id="105231"/>
    <lineage>
        <taxon>Eukaryota</taxon>
        <taxon>Viridiplantae</taxon>
        <taxon>Streptophyta</taxon>
        <taxon>Klebsormidiophyceae</taxon>
        <taxon>Klebsormidiales</taxon>
        <taxon>Klebsormidiaceae</taxon>
        <taxon>Klebsormidium</taxon>
    </lineage>
</organism>
<dbReference type="PANTHER" id="PTHR33050:SF7">
    <property type="entry name" value="RIBONUCLEASE H"/>
    <property type="match status" value="1"/>
</dbReference>
<dbReference type="AlphaFoldDB" id="A0A1Y1HYC4"/>
<evidence type="ECO:0000313" key="3">
    <source>
        <dbReference type="Proteomes" id="UP000054558"/>
    </source>
</evidence>
<keyword evidence="1" id="KW-0472">Membrane</keyword>
<dbReference type="PANTHER" id="PTHR33050">
    <property type="entry name" value="REVERSE TRANSCRIPTASE DOMAIN-CONTAINING PROTEIN"/>
    <property type="match status" value="1"/>
</dbReference>
<dbReference type="InterPro" id="IPR043502">
    <property type="entry name" value="DNA/RNA_pol_sf"/>
</dbReference>
<sequence>MLRRTVGVSRFEEWLSGDVPHPVKFPYLRSFYENSEFALKTVGELLVNGSVHLCAAGETKSKVVNPLSVVNLPKGRLVLDAGYINAFSKAHPFNYLDDGLTANQDFALCLWLIVAIVRFLALLGAIFSLPKCQFWPAQTGDWLGFVVDTQAEQFRVSAAKMAKDAVKLFLERLDDSNGRRWFPRQIRIEAASDASDFRFGGSLYIAGSPPFHLAGSLIETEVQQSSTACEMVGCLRILQQAVQHHRPLLSGAALLLVGDNQGAVAAVNSFRSSAPDLNAVLQEIFKLCSEADFDVLAQWKPRVELAEHDALSLVPDASDCGLNPKVFADVISLFGRPDVDMFASDTWHVAGQFVTPRYMRGCLAVDALSTDWRTLVRQGETAWIFPPVRAIPSVLQSTRISERTRF</sequence>
<gene>
    <name evidence="2" type="ORF">KFL_001560210</name>
</gene>
<dbReference type="EMBL" id="DF237105">
    <property type="protein sequence ID" value="GAQ83654.1"/>
    <property type="molecule type" value="Genomic_DNA"/>
</dbReference>
<evidence type="ECO:0000313" key="2">
    <source>
        <dbReference type="EMBL" id="GAQ83654.1"/>
    </source>
</evidence>
<dbReference type="SUPFAM" id="SSF56672">
    <property type="entry name" value="DNA/RNA polymerases"/>
    <property type="match status" value="1"/>
</dbReference>